<accession>A0ABV3XT18</accession>
<feature type="compositionally biased region" description="Basic and acidic residues" evidence="3">
    <location>
        <begin position="13"/>
        <end position="25"/>
    </location>
</feature>
<gene>
    <name evidence="5" type="ORF">Ga0609869_001687</name>
</gene>
<keyword evidence="6" id="KW-1185">Reference proteome</keyword>
<feature type="domain" description="Mop" evidence="4">
    <location>
        <begin position="33"/>
        <end position="99"/>
    </location>
</feature>
<dbReference type="NCBIfam" id="TIGR00638">
    <property type="entry name" value="Mop"/>
    <property type="match status" value="2"/>
</dbReference>
<protein>
    <submittedName>
        <fullName evidence="5">Molybdopterin-binding protein</fullName>
    </submittedName>
</protein>
<dbReference type="EMBL" id="JBEHHI010000001">
    <property type="protein sequence ID" value="MEX5728334.1"/>
    <property type="molecule type" value="Genomic_DNA"/>
</dbReference>
<evidence type="ECO:0000256" key="1">
    <source>
        <dbReference type="ARBA" id="ARBA00022505"/>
    </source>
</evidence>
<dbReference type="SUPFAM" id="SSF50331">
    <property type="entry name" value="MOP-like"/>
    <property type="match status" value="2"/>
</dbReference>
<name>A0ABV3XT18_9RHOB</name>
<dbReference type="PROSITE" id="PS51866">
    <property type="entry name" value="MOP"/>
    <property type="match status" value="2"/>
</dbReference>
<dbReference type="PANTHER" id="PTHR30432">
    <property type="entry name" value="TRANSCRIPTIONAL REGULATOR MODE"/>
    <property type="match status" value="1"/>
</dbReference>
<reference evidence="5 6" key="1">
    <citation type="submission" date="2024-06" db="EMBL/GenBank/DDBJ databases">
        <title>Genome of Rhodovulum iodosum, a marine photoferrotroph.</title>
        <authorList>
            <person name="Bianchini G."/>
            <person name="Nikeleit V."/>
            <person name="Kappler A."/>
            <person name="Bryce C."/>
            <person name="Sanchez-Baracaldo P."/>
        </authorList>
    </citation>
    <scope>NUCLEOTIDE SEQUENCE [LARGE SCALE GENOMIC DNA]</scope>
    <source>
        <strain evidence="5 6">UT/N1</strain>
    </source>
</reference>
<evidence type="ECO:0000256" key="3">
    <source>
        <dbReference type="SAM" id="MobiDB-lite"/>
    </source>
</evidence>
<organism evidence="5 6">
    <name type="scientific">Rhodovulum iodosum</name>
    <dbReference type="NCBI Taxonomy" id="68291"/>
    <lineage>
        <taxon>Bacteria</taxon>
        <taxon>Pseudomonadati</taxon>
        <taxon>Pseudomonadota</taxon>
        <taxon>Alphaproteobacteria</taxon>
        <taxon>Rhodobacterales</taxon>
        <taxon>Paracoccaceae</taxon>
        <taxon>Rhodovulum</taxon>
    </lineage>
</organism>
<dbReference type="InterPro" id="IPR004606">
    <property type="entry name" value="Mop_domain"/>
</dbReference>
<feature type="domain" description="Mop" evidence="4">
    <location>
        <begin position="105"/>
        <end position="171"/>
    </location>
</feature>
<feature type="region of interest" description="Disordered" evidence="3">
    <location>
        <begin position="1"/>
        <end position="32"/>
    </location>
</feature>
<dbReference type="Gene3D" id="2.40.50.100">
    <property type="match status" value="2"/>
</dbReference>
<evidence type="ECO:0000313" key="5">
    <source>
        <dbReference type="EMBL" id="MEX5728334.1"/>
    </source>
</evidence>
<evidence type="ECO:0000313" key="6">
    <source>
        <dbReference type="Proteomes" id="UP001560019"/>
    </source>
</evidence>
<dbReference type="InterPro" id="IPR005116">
    <property type="entry name" value="Transp-assoc_OB_typ1"/>
</dbReference>
<dbReference type="PANTHER" id="PTHR30432:SF1">
    <property type="entry name" value="DNA-BINDING TRANSCRIPTIONAL DUAL REGULATOR MODE"/>
    <property type="match status" value="1"/>
</dbReference>
<comment type="caution">
    <text evidence="5">The sequence shown here is derived from an EMBL/GenBank/DDBJ whole genome shotgun (WGS) entry which is preliminary data.</text>
</comment>
<keyword evidence="1 2" id="KW-0500">Molybdenum</keyword>
<evidence type="ECO:0000259" key="4">
    <source>
        <dbReference type="PROSITE" id="PS51866"/>
    </source>
</evidence>
<dbReference type="InterPro" id="IPR008995">
    <property type="entry name" value="Mo/tungstate-bd_C_term_dom"/>
</dbReference>
<dbReference type="Pfam" id="PF03459">
    <property type="entry name" value="TOBE"/>
    <property type="match status" value="2"/>
</dbReference>
<sequence length="172" mass="17629">MSKPVPTRLPARCPDRPDPERRFGDGARGGPVQSSARNVLIGTVTAIIRGSVNARIDLALPGGHKLAAVITERSADEMRLCVGARVHALVKASFVMLAAGADGLAVSACNRVAGTVAARSDGPVNSEITLDIGENTMLVATITTTSAESLGLRPGATATALFKASHVILAIP</sequence>
<evidence type="ECO:0000256" key="2">
    <source>
        <dbReference type="PROSITE-ProRule" id="PRU01213"/>
    </source>
</evidence>
<proteinExistence type="predicted"/>
<dbReference type="Proteomes" id="UP001560019">
    <property type="component" value="Unassembled WGS sequence"/>
</dbReference>
<dbReference type="InterPro" id="IPR051815">
    <property type="entry name" value="Molybdate_resp_trans_reg"/>
</dbReference>